<reference evidence="1 2" key="1">
    <citation type="journal article" date="2021" name="Elife">
        <title>Chloroplast acquisition without the gene transfer in kleptoplastic sea slugs, Plakobranchus ocellatus.</title>
        <authorList>
            <person name="Maeda T."/>
            <person name="Takahashi S."/>
            <person name="Yoshida T."/>
            <person name="Shimamura S."/>
            <person name="Takaki Y."/>
            <person name="Nagai Y."/>
            <person name="Toyoda A."/>
            <person name="Suzuki Y."/>
            <person name="Arimoto A."/>
            <person name="Ishii H."/>
            <person name="Satoh N."/>
            <person name="Nishiyama T."/>
            <person name="Hasebe M."/>
            <person name="Maruyama T."/>
            <person name="Minagawa J."/>
            <person name="Obokata J."/>
            <person name="Shigenobu S."/>
        </authorList>
    </citation>
    <scope>NUCLEOTIDE SEQUENCE [LARGE SCALE GENOMIC DNA]</scope>
</reference>
<gene>
    <name evidence="1" type="ORF">PoB_006096200</name>
</gene>
<accession>A0AAV4CRD7</accession>
<organism evidence="1 2">
    <name type="scientific">Plakobranchus ocellatus</name>
    <dbReference type="NCBI Taxonomy" id="259542"/>
    <lineage>
        <taxon>Eukaryota</taxon>
        <taxon>Metazoa</taxon>
        <taxon>Spiralia</taxon>
        <taxon>Lophotrochozoa</taxon>
        <taxon>Mollusca</taxon>
        <taxon>Gastropoda</taxon>
        <taxon>Heterobranchia</taxon>
        <taxon>Euthyneura</taxon>
        <taxon>Panpulmonata</taxon>
        <taxon>Sacoglossa</taxon>
        <taxon>Placobranchoidea</taxon>
        <taxon>Plakobranchidae</taxon>
        <taxon>Plakobranchus</taxon>
    </lineage>
</organism>
<name>A0AAV4CRD7_9GAST</name>
<protein>
    <submittedName>
        <fullName evidence="1">PiggyBac transposable element-derived protein 4</fullName>
    </submittedName>
</protein>
<evidence type="ECO:0000313" key="2">
    <source>
        <dbReference type="Proteomes" id="UP000735302"/>
    </source>
</evidence>
<proteinExistence type="predicted"/>
<keyword evidence="2" id="KW-1185">Reference proteome</keyword>
<evidence type="ECO:0000313" key="1">
    <source>
        <dbReference type="EMBL" id="GFO34457.1"/>
    </source>
</evidence>
<comment type="caution">
    <text evidence="1">The sequence shown here is derived from an EMBL/GenBank/DDBJ whole genome shotgun (WGS) entry which is preliminary data.</text>
</comment>
<dbReference type="Proteomes" id="UP000735302">
    <property type="component" value="Unassembled WGS sequence"/>
</dbReference>
<sequence>MNLSRHYRPGQNIKVEGQPGPFVADVNQFKTFPSKKGKNVFLLSTMYSVPGRCEANVKPENVLNYNKSKGGVDTMDQIAYAFFEEPKRWLLVVLFNIFDLSTNATRVTRQARLSEHKLSHDDN</sequence>
<dbReference type="AlphaFoldDB" id="A0AAV4CRD7"/>
<dbReference type="EMBL" id="BLXT01006904">
    <property type="protein sequence ID" value="GFO34457.1"/>
    <property type="molecule type" value="Genomic_DNA"/>
</dbReference>